<organism evidence="7 8">
    <name type="scientific">Armillaria tabescens</name>
    <name type="common">Ringless honey mushroom</name>
    <name type="synonym">Agaricus tabescens</name>
    <dbReference type="NCBI Taxonomy" id="1929756"/>
    <lineage>
        <taxon>Eukaryota</taxon>
        <taxon>Fungi</taxon>
        <taxon>Dikarya</taxon>
        <taxon>Basidiomycota</taxon>
        <taxon>Agaricomycotina</taxon>
        <taxon>Agaricomycetes</taxon>
        <taxon>Agaricomycetidae</taxon>
        <taxon>Agaricales</taxon>
        <taxon>Marasmiineae</taxon>
        <taxon>Physalacriaceae</taxon>
        <taxon>Desarmillaria</taxon>
    </lineage>
</organism>
<gene>
    <name evidence="7" type="ORF">EV420DRAFT_751287</name>
</gene>
<protein>
    <recommendedName>
        <fullName evidence="6">MYND-type domain-containing protein</fullName>
    </recommendedName>
</protein>
<keyword evidence="8" id="KW-1185">Reference proteome</keyword>
<evidence type="ECO:0000313" key="8">
    <source>
        <dbReference type="Proteomes" id="UP001175211"/>
    </source>
</evidence>
<feature type="domain" description="MYND-type" evidence="6">
    <location>
        <begin position="424"/>
        <end position="464"/>
    </location>
</feature>
<dbReference type="Proteomes" id="UP001175211">
    <property type="component" value="Unassembled WGS sequence"/>
</dbReference>
<dbReference type="Gene3D" id="6.10.140.2220">
    <property type="match status" value="1"/>
</dbReference>
<proteinExistence type="predicted"/>
<feature type="region of interest" description="Disordered" evidence="5">
    <location>
        <begin position="504"/>
        <end position="543"/>
    </location>
</feature>
<evidence type="ECO:0000313" key="7">
    <source>
        <dbReference type="EMBL" id="KAK0450365.1"/>
    </source>
</evidence>
<dbReference type="EMBL" id="JAUEPS010000036">
    <property type="protein sequence ID" value="KAK0450365.1"/>
    <property type="molecule type" value="Genomic_DNA"/>
</dbReference>
<evidence type="ECO:0000256" key="2">
    <source>
        <dbReference type="ARBA" id="ARBA00022771"/>
    </source>
</evidence>
<evidence type="ECO:0000256" key="3">
    <source>
        <dbReference type="ARBA" id="ARBA00022833"/>
    </source>
</evidence>
<dbReference type="RefSeq" id="XP_060327236.1">
    <property type="nucleotide sequence ID" value="XM_060483335.1"/>
</dbReference>
<reference evidence="7" key="1">
    <citation type="submission" date="2023-06" db="EMBL/GenBank/DDBJ databases">
        <authorList>
            <consortium name="Lawrence Berkeley National Laboratory"/>
            <person name="Ahrendt S."/>
            <person name="Sahu N."/>
            <person name="Indic B."/>
            <person name="Wong-Bajracharya J."/>
            <person name="Merenyi Z."/>
            <person name="Ke H.-M."/>
            <person name="Monk M."/>
            <person name="Kocsube S."/>
            <person name="Drula E."/>
            <person name="Lipzen A."/>
            <person name="Balint B."/>
            <person name="Henrissat B."/>
            <person name="Andreopoulos B."/>
            <person name="Martin F.M."/>
            <person name="Harder C.B."/>
            <person name="Rigling D."/>
            <person name="Ford K.L."/>
            <person name="Foster G.D."/>
            <person name="Pangilinan J."/>
            <person name="Papanicolaou A."/>
            <person name="Barry K."/>
            <person name="LaButti K."/>
            <person name="Viragh M."/>
            <person name="Koriabine M."/>
            <person name="Yan M."/>
            <person name="Riley R."/>
            <person name="Champramary S."/>
            <person name="Plett K.L."/>
            <person name="Tsai I.J."/>
            <person name="Slot J."/>
            <person name="Sipos G."/>
            <person name="Plett J."/>
            <person name="Nagy L.G."/>
            <person name="Grigoriev I.V."/>
        </authorList>
    </citation>
    <scope>NUCLEOTIDE SEQUENCE</scope>
    <source>
        <strain evidence="7">CCBAS 213</strain>
    </source>
</reference>
<evidence type="ECO:0000259" key="6">
    <source>
        <dbReference type="PROSITE" id="PS50865"/>
    </source>
</evidence>
<evidence type="ECO:0000256" key="1">
    <source>
        <dbReference type="ARBA" id="ARBA00022723"/>
    </source>
</evidence>
<dbReference type="AlphaFoldDB" id="A0AA39MYB4"/>
<dbReference type="PROSITE" id="PS50865">
    <property type="entry name" value="ZF_MYND_2"/>
    <property type="match status" value="1"/>
</dbReference>
<dbReference type="GeneID" id="85366883"/>
<accession>A0AA39MYB4</accession>
<keyword evidence="1" id="KW-0479">Metal-binding</keyword>
<comment type="caution">
    <text evidence="7">The sequence shown here is derived from an EMBL/GenBank/DDBJ whole genome shotgun (WGS) entry which is preliminary data.</text>
</comment>
<feature type="compositionally biased region" description="Polar residues" evidence="5">
    <location>
        <begin position="532"/>
        <end position="543"/>
    </location>
</feature>
<dbReference type="SUPFAM" id="SSF144232">
    <property type="entry name" value="HIT/MYND zinc finger-like"/>
    <property type="match status" value="1"/>
</dbReference>
<evidence type="ECO:0000256" key="4">
    <source>
        <dbReference type="PROSITE-ProRule" id="PRU00134"/>
    </source>
</evidence>
<sequence length="543" mass="61132">MIGNSLTSLESLVLAAREDVKACPRMLSAVHRHLRAKKVPRELFISTGTPSVTAQLMVICLDGLRIALHWANRGHKDLTERVMQQWIVAWEWPSFMSDEVISKEPLSAEGIEFQYSVAEFVADLHRLAAFESQGTLHEVEVLRMPGFFSTLVRLWFHMLRHGGSPAALRGISHSLIVFNAIDLDNMDNFRVAIKEVGLVLQDIQDAAALFSAHISRTIEVNTINMCLLNGPLTLMAYALDFNSDCILHPFIACHGPTLVTTLMARLASSKLTYELGNIDDKNLDKHIQGNMAESSFLLCIELLEICIRTHGLPCVIQTLQGRLLPTCFKVALFFKPRSRPSLDNFEAICSELFRRIATFSIYPKVMRLVIKSNKHLEAHSLKALFKSTAPGMWSSWNNLCDTAMQRHVNKLGYSALPRKICNNSQFCSPYILPIDAKRCAGCLSVHYCSRECQKSDWKSHRQKCKSLISARKAGKPMRVNTLERDFAEWMVDLDLTSFYCGDKGHSSKTRRKTGDNGALQEVPDGDRGLVQLRTSQTRESLPR</sequence>
<dbReference type="Pfam" id="PF01753">
    <property type="entry name" value="zf-MYND"/>
    <property type="match status" value="1"/>
</dbReference>
<keyword evidence="3" id="KW-0862">Zinc</keyword>
<name>A0AA39MYB4_ARMTA</name>
<keyword evidence="2 4" id="KW-0863">Zinc-finger</keyword>
<dbReference type="GO" id="GO:0008270">
    <property type="term" value="F:zinc ion binding"/>
    <property type="evidence" value="ECO:0007669"/>
    <property type="project" value="UniProtKB-KW"/>
</dbReference>
<dbReference type="InterPro" id="IPR002893">
    <property type="entry name" value="Znf_MYND"/>
</dbReference>
<evidence type="ECO:0000256" key="5">
    <source>
        <dbReference type="SAM" id="MobiDB-lite"/>
    </source>
</evidence>